<sequence length="218" mass="23278">MRLLKVYGPMAQPRSAGTDAILQAGLVPVCARYHKGTMNTEYQIRPAIFDDASGIAQVQVASWKTTYRGILPDALIDRIGVEDRTKSWQKILTTFDETGQGGAMVVETAGRIVGFGSYGQQRDAELAAAGFGGEFTTIYLEHAHQRAGLGRALMAAMAAELVKSGETAAALWVISANTNAVAFYRALAGETVAERADPQGGDMDECAYGWRDLSGLIG</sequence>
<evidence type="ECO:0000313" key="2">
    <source>
        <dbReference type="EMBL" id="CUH67731.1"/>
    </source>
</evidence>
<organism evidence="2 3">
    <name type="scientific">Thalassovita gelatinovora</name>
    <name type="common">Thalassobius gelatinovorus</name>
    <dbReference type="NCBI Taxonomy" id="53501"/>
    <lineage>
        <taxon>Bacteria</taxon>
        <taxon>Pseudomonadati</taxon>
        <taxon>Pseudomonadota</taxon>
        <taxon>Alphaproteobacteria</taxon>
        <taxon>Rhodobacterales</taxon>
        <taxon>Roseobacteraceae</taxon>
        <taxon>Thalassovita</taxon>
    </lineage>
</organism>
<dbReference type="InterPro" id="IPR000182">
    <property type="entry name" value="GNAT_dom"/>
</dbReference>
<dbReference type="SUPFAM" id="SSF55729">
    <property type="entry name" value="Acyl-CoA N-acyltransferases (Nat)"/>
    <property type="match status" value="1"/>
</dbReference>
<dbReference type="EMBL" id="CYSA01000026">
    <property type="protein sequence ID" value="CUH67731.1"/>
    <property type="molecule type" value="Genomic_DNA"/>
</dbReference>
<reference evidence="2 3" key="1">
    <citation type="submission" date="2015-09" db="EMBL/GenBank/DDBJ databases">
        <authorList>
            <consortium name="Swine Surveillance"/>
        </authorList>
    </citation>
    <scope>NUCLEOTIDE SEQUENCE [LARGE SCALE GENOMIC DNA]</scope>
    <source>
        <strain evidence="2 3">CECT 4357</strain>
    </source>
</reference>
<dbReference type="Proteomes" id="UP000051587">
    <property type="component" value="Unassembled WGS sequence"/>
</dbReference>
<gene>
    <name evidence="2" type="ORF">TG4357_03177</name>
</gene>
<dbReference type="PROSITE" id="PS51186">
    <property type="entry name" value="GNAT"/>
    <property type="match status" value="1"/>
</dbReference>
<dbReference type="AlphaFoldDB" id="A0A0P1FIK8"/>
<evidence type="ECO:0000259" key="1">
    <source>
        <dbReference type="PROSITE" id="PS51186"/>
    </source>
</evidence>
<keyword evidence="3" id="KW-1185">Reference proteome</keyword>
<dbReference type="InterPro" id="IPR016181">
    <property type="entry name" value="Acyl_CoA_acyltransferase"/>
</dbReference>
<dbReference type="GO" id="GO:0016747">
    <property type="term" value="F:acyltransferase activity, transferring groups other than amino-acyl groups"/>
    <property type="evidence" value="ECO:0007669"/>
    <property type="project" value="InterPro"/>
</dbReference>
<dbReference type="Gene3D" id="3.40.630.30">
    <property type="match status" value="1"/>
</dbReference>
<accession>A0A0P1FIK8</accession>
<proteinExistence type="predicted"/>
<evidence type="ECO:0000313" key="3">
    <source>
        <dbReference type="Proteomes" id="UP000051587"/>
    </source>
</evidence>
<name>A0A0P1FIK8_THAGE</name>
<keyword evidence="2" id="KW-0808">Transferase</keyword>
<dbReference type="Pfam" id="PF00583">
    <property type="entry name" value="Acetyltransf_1"/>
    <property type="match status" value="1"/>
</dbReference>
<protein>
    <submittedName>
        <fullName evidence="2">Putative acetyltransferase</fullName>
    </submittedName>
</protein>
<feature type="domain" description="N-acetyltransferase" evidence="1">
    <location>
        <begin position="65"/>
        <end position="215"/>
    </location>
</feature>